<dbReference type="OrthoDB" id="10629365at2759"/>
<dbReference type="AlphaFoldDB" id="A0A0V0RW00"/>
<dbReference type="Proteomes" id="UP000054630">
    <property type="component" value="Unassembled WGS sequence"/>
</dbReference>
<reference evidence="1 2" key="1">
    <citation type="submission" date="2015-01" db="EMBL/GenBank/DDBJ databases">
        <title>Evolution of Trichinella species and genotypes.</title>
        <authorList>
            <person name="Korhonen P.K."/>
            <person name="Edoardo P."/>
            <person name="Giuseppe L.R."/>
            <person name="Gasser R.B."/>
        </authorList>
    </citation>
    <scope>NUCLEOTIDE SEQUENCE [LARGE SCALE GENOMIC DNA]</scope>
    <source>
        <strain evidence="1">ISS37</strain>
    </source>
</reference>
<accession>A0A0V0RW00</accession>
<keyword evidence="2" id="KW-1185">Reference proteome</keyword>
<organism evidence="1 2">
    <name type="scientific">Trichinella nelsoni</name>
    <dbReference type="NCBI Taxonomy" id="6336"/>
    <lineage>
        <taxon>Eukaryota</taxon>
        <taxon>Metazoa</taxon>
        <taxon>Ecdysozoa</taxon>
        <taxon>Nematoda</taxon>
        <taxon>Enoplea</taxon>
        <taxon>Dorylaimia</taxon>
        <taxon>Trichinellida</taxon>
        <taxon>Trichinellidae</taxon>
        <taxon>Trichinella</taxon>
    </lineage>
</organism>
<proteinExistence type="predicted"/>
<comment type="caution">
    <text evidence="1">The sequence shown here is derived from an EMBL/GenBank/DDBJ whole genome shotgun (WGS) entry which is preliminary data.</text>
</comment>
<protein>
    <submittedName>
        <fullName evidence="1">Uncharacterized protein</fullName>
    </submittedName>
</protein>
<evidence type="ECO:0000313" key="1">
    <source>
        <dbReference type="EMBL" id="KRX18405.1"/>
    </source>
</evidence>
<evidence type="ECO:0000313" key="2">
    <source>
        <dbReference type="Proteomes" id="UP000054630"/>
    </source>
</evidence>
<gene>
    <name evidence="1" type="ORF">T07_6267</name>
</gene>
<name>A0A0V0RW00_9BILA</name>
<dbReference type="EMBL" id="JYDL01000073">
    <property type="protein sequence ID" value="KRX18405.1"/>
    <property type="molecule type" value="Genomic_DNA"/>
</dbReference>
<sequence>MKSRIIVLDKARLDSKKVLKGVCFFAKWLIYNVLCCVREVTFPKVSIQFLKKKSFTFLVSSKLQSSAKSAVYKMWQFTCQFRKLTVENDEIWQHVNDEVGKVDRVEIFFLIEQKRKMESNLINLLLLQAVGNNVLTQRMSTKYSNSVFHHLTSAPFNTASTIYY</sequence>